<reference evidence="1 2" key="1">
    <citation type="submission" date="2020-07" db="EMBL/GenBank/DDBJ databases">
        <title>Sequencing the genomes of 1000 actinobacteria strains.</title>
        <authorList>
            <person name="Klenk H.-P."/>
        </authorList>
    </citation>
    <scope>NUCLEOTIDE SEQUENCE [LARGE SCALE GENOMIC DNA]</scope>
    <source>
        <strain evidence="1 2">DSM 103164</strain>
    </source>
</reference>
<dbReference type="Pfam" id="PF12787">
    <property type="entry name" value="EcsC"/>
    <property type="match status" value="1"/>
</dbReference>
<protein>
    <recommendedName>
        <fullName evidence="3">EcsC family protein</fullName>
    </recommendedName>
</protein>
<accession>A0A7Z0D9H2</accession>
<evidence type="ECO:0000313" key="1">
    <source>
        <dbReference type="EMBL" id="NYI71277.1"/>
    </source>
</evidence>
<gene>
    <name evidence="1" type="ORF">GGQ54_001837</name>
</gene>
<evidence type="ECO:0008006" key="3">
    <source>
        <dbReference type="Google" id="ProtNLM"/>
    </source>
</evidence>
<dbReference type="AlphaFoldDB" id="A0A7Z0D9H2"/>
<dbReference type="Proteomes" id="UP000527616">
    <property type="component" value="Unassembled WGS sequence"/>
</dbReference>
<name>A0A7Z0D9H2_9ACTN</name>
<keyword evidence="2" id="KW-1185">Reference proteome</keyword>
<proteinExistence type="predicted"/>
<comment type="caution">
    <text evidence="1">The sequence shown here is derived from an EMBL/GenBank/DDBJ whole genome shotgun (WGS) entry which is preliminary data.</text>
</comment>
<organism evidence="1 2">
    <name type="scientific">Naumannella cuiyingiana</name>
    <dbReference type="NCBI Taxonomy" id="1347891"/>
    <lineage>
        <taxon>Bacteria</taxon>
        <taxon>Bacillati</taxon>
        <taxon>Actinomycetota</taxon>
        <taxon>Actinomycetes</taxon>
        <taxon>Propionibacteriales</taxon>
        <taxon>Propionibacteriaceae</taxon>
        <taxon>Naumannella</taxon>
    </lineage>
</organism>
<dbReference type="InterPro" id="IPR024787">
    <property type="entry name" value="EcsC"/>
</dbReference>
<sequence length="223" mass="23267">MASVGRTLAQNLTAERTTEVAGGALRRVLELAIDGIGVLPGARTAAGRHLERVGQVEGAIDGVISQHVALAGAQGFATNVGGMLTLPISIPTNLTGLAVLQTRMVAGVAHLRGYDLEKGQVRTALLMCLLGADSLERAEESIPRRPMIVATAPVFDPRLDRKIATLVVGHLSTRVTGKQAALMFTKRVPVLGGGVGAAVDGWETRATGLFAKQELVARRAIPS</sequence>
<dbReference type="RefSeq" id="WP_179445121.1">
    <property type="nucleotide sequence ID" value="NZ_JACBZS010000001.1"/>
</dbReference>
<dbReference type="EMBL" id="JACBZS010000001">
    <property type="protein sequence ID" value="NYI71277.1"/>
    <property type="molecule type" value="Genomic_DNA"/>
</dbReference>
<evidence type="ECO:0000313" key="2">
    <source>
        <dbReference type="Proteomes" id="UP000527616"/>
    </source>
</evidence>